<keyword evidence="1" id="KW-1133">Transmembrane helix</keyword>
<feature type="transmembrane region" description="Helical" evidence="1">
    <location>
        <begin position="202"/>
        <end position="220"/>
    </location>
</feature>
<feature type="transmembrane region" description="Helical" evidence="1">
    <location>
        <begin position="73"/>
        <end position="90"/>
    </location>
</feature>
<evidence type="ECO:0000313" key="3">
    <source>
        <dbReference type="Proteomes" id="UP000323653"/>
    </source>
</evidence>
<keyword evidence="1" id="KW-0812">Transmembrane</keyword>
<dbReference type="PANTHER" id="PTHR31303">
    <property type="entry name" value="CTP-DEPENDENT DIACYLGLYCEROL KINASE 1"/>
    <property type="match status" value="1"/>
</dbReference>
<name>A0A5C0VJY4_9SPHI</name>
<dbReference type="Proteomes" id="UP000323653">
    <property type="component" value="Chromosome"/>
</dbReference>
<accession>A0A5C0VJY4</accession>
<dbReference type="AlphaFoldDB" id="A0A5C0VJY4"/>
<dbReference type="InterPro" id="IPR037997">
    <property type="entry name" value="Dgk1-like"/>
</dbReference>
<evidence type="ECO:0000256" key="1">
    <source>
        <dbReference type="SAM" id="Phobius"/>
    </source>
</evidence>
<gene>
    <name evidence="2" type="ORF">FYC62_12655</name>
</gene>
<evidence type="ECO:0008006" key="4">
    <source>
        <dbReference type="Google" id="ProtNLM"/>
    </source>
</evidence>
<organism evidence="2 3">
    <name type="scientific">Pedobacter aquae</name>
    <dbReference type="NCBI Taxonomy" id="2605747"/>
    <lineage>
        <taxon>Bacteria</taxon>
        <taxon>Pseudomonadati</taxon>
        <taxon>Bacteroidota</taxon>
        <taxon>Sphingobacteriia</taxon>
        <taxon>Sphingobacteriales</taxon>
        <taxon>Sphingobacteriaceae</taxon>
        <taxon>Pedobacter</taxon>
    </lineage>
</organism>
<feature type="transmembrane region" description="Helical" evidence="1">
    <location>
        <begin position="15"/>
        <end position="39"/>
    </location>
</feature>
<sequence>MNVPDIEKFIPSLDLIYHLGLYLFAYVALAVLLVSVLKAKFNIKTAYSRKIYHFLIFTAAAVLQVFYGLPAAVLMGVIVFLWVIFAVLKGKSSFFYQALAREKDEPHADRFIIIPLFATAIGGVLSNLFFPGFAFIGYLVGGWGDAIGEPVGSRWGKHSYQVPSMFGIKATRTYEGSLAIFIVSALICFLIYRFYGYQLHSAIVYAMVCAFIATLVEAFSSHGLDNLTMQLSAAAASYYLLT</sequence>
<protein>
    <recommendedName>
        <fullName evidence="4">Phosphatidate cytidylyltransferase</fullName>
    </recommendedName>
</protein>
<dbReference type="PANTHER" id="PTHR31303:SF1">
    <property type="entry name" value="CTP-DEPENDENT DIACYLGLYCEROL KINASE 1"/>
    <property type="match status" value="1"/>
</dbReference>
<feature type="transmembrane region" description="Helical" evidence="1">
    <location>
        <begin position="51"/>
        <end position="67"/>
    </location>
</feature>
<dbReference type="KEGG" id="pej:FYC62_12655"/>
<reference evidence="2 3" key="1">
    <citation type="submission" date="2019-08" db="EMBL/GenBank/DDBJ databases">
        <title>Pedobacter sp. nov., isolated from Han river, South Korea.</title>
        <authorList>
            <person name="Lee D.-H."/>
            <person name="Kim Y.-S."/>
            <person name="Hwang E.-M."/>
            <person name="Le Tran T.C."/>
            <person name="Cha C.-J."/>
        </authorList>
    </citation>
    <scope>NUCLEOTIDE SEQUENCE [LARGE SCALE GENOMIC DNA]</scope>
    <source>
        <strain evidence="2 3">CJ43</strain>
    </source>
</reference>
<feature type="transmembrane region" description="Helical" evidence="1">
    <location>
        <begin position="111"/>
        <end position="140"/>
    </location>
</feature>
<proteinExistence type="predicted"/>
<dbReference type="RefSeq" id="WP_149075197.1">
    <property type="nucleotide sequence ID" value="NZ_CP043329.1"/>
</dbReference>
<dbReference type="EMBL" id="CP043329">
    <property type="protein sequence ID" value="QEK52407.1"/>
    <property type="molecule type" value="Genomic_DNA"/>
</dbReference>
<evidence type="ECO:0000313" key="2">
    <source>
        <dbReference type="EMBL" id="QEK52407.1"/>
    </source>
</evidence>
<keyword evidence="1" id="KW-0472">Membrane</keyword>
<dbReference type="GO" id="GO:0004143">
    <property type="term" value="F:ATP-dependent diacylglycerol kinase activity"/>
    <property type="evidence" value="ECO:0007669"/>
    <property type="project" value="InterPro"/>
</dbReference>
<keyword evidence="3" id="KW-1185">Reference proteome</keyword>
<feature type="transmembrane region" description="Helical" evidence="1">
    <location>
        <begin position="176"/>
        <end position="195"/>
    </location>
</feature>